<evidence type="ECO:0008006" key="4">
    <source>
        <dbReference type="Google" id="ProtNLM"/>
    </source>
</evidence>
<keyword evidence="1" id="KW-0732">Signal</keyword>
<feature type="chain" id="PRO_5003178982" description="Hydrophobin" evidence="1">
    <location>
        <begin position="17"/>
        <end position="97"/>
    </location>
</feature>
<dbReference type="OrthoDB" id="5224735at2759"/>
<dbReference type="Proteomes" id="UP000008782">
    <property type="component" value="Unassembled WGS sequence"/>
</dbReference>
<dbReference type="VEuPathDB" id="FungiDB:GLRG_11090"/>
<dbReference type="RefSeq" id="XP_008099919.1">
    <property type="nucleotide sequence ID" value="XM_008101728.1"/>
</dbReference>
<accession>E3QYG1</accession>
<dbReference type="Pfam" id="PF19951">
    <property type="entry name" value="DUF6413"/>
    <property type="match status" value="1"/>
</dbReference>
<dbReference type="eggNOG" id="ENOG502TDCJ">
    <property type="taxonomic scope" value="Eukaryota"/>
</dbReference>
<evidence type="ECO:0000313" key="2">
    <source>
        <dbReference type="EMBL" id="EFQ35899.1"/>
    </source>
</evidence>
<organism evidence="3">
    <name type="scientific">Colletotrichum graminicola (strain M1.001 / M2 / FGSC 10212)</name>
    <name type="common">Maize anthracnose fungus</name>
    <name type="synonym">Glomerella graminicola</name>
    <dbReference type="NCBI Taxonomy" id="645133"/>
    <lineage>
        <taxon>Eukaryota</taxon>
        <taxon>Fungi</taxon>
        <taxon>Dikarya</taxon>
        <taxon>Ascomycota</taxon>
        <taxon>Pezizomycotina</taxon>
        <taxon>Sordariomycetes</taxon>
        <taxon>Hypocreomycetidae</taxon>
        <taxon>Glomerellales</taxon>
        <taxon>Glomerellaceae</taxon>
        <taxon>Colletotrichum</taxon>
        <taxon>Colletotrichum graminicola species complex</taxon>
    </lineage>
</organism>
<reference evidence="3" key="1">
    <citation type="journal article" date="2012" name="Nat. Genet.">
        <title>Lifestyle transitions in plant pathogenic Colletotrichum fungi deciphered by genome and transcriptome analyses.</title>
        <authorList>
            <person name="O'Connell R.J."/>
            <person name="Thon M.R."/>
            <person name="Hacquard S."/>
            <person name="Amyotte S.G."/>
            <person name="Kleemann J."/>
            <person name="Torres M.F."/>
            <person name="Damm U."/>
            <person name="Buiate E.A."/>
            <person name="Epstein L."/>
            <person name="Alkan N."/>
            <person name="Altmueller J."/>
            <person name="Alvarado-Balderrama L."/>
            <person name="Bauser C.A."/>
            <person name="Becker C."/>
            <person name="Birren B.W."/>
            <person name="Chen Z."/>
            <person name="Choi J."/>
            <person name="Crouch J.A."/>
            <person name="Duvick J.P."/>
            <person name="Farman M.A."/>
            <person name="Gan P."/>
            <person name="Heiman D."/>
            <person name="Henrissat B."/>
            <person name="Howard R.J."/>
            <person name="Kabbage M."/>
            <person name="Koch C."/>
            <person name="Kracher B."/>
            <person name="Kubo Y."/>
            <person name="Law A.D."/>
            <person name="Lebrun M.-H."/>
            <person name="Lee Y.-H."/>
            <person name="Miyara I."/>
            <person name="Moore N."/>
            <person name="Neumann U."/>
            <person name="Nordstroem K."/>
            <person name="Panaccione D.G."/>
            <person name="Panstruga R."/>
            <person name="Place M."/>
            <person name="Proctor R.H."/>
            <person name="Prusky D."/>
            <person name="Rech G."/>
            <person name="Reinhardt R."/>
            <person name="Rollins J.A."/>
            <person name="Rounsley S."/>
            <person name="Schardl C.L."/>
            <person name="Schwartz D.C."/>
            <person name="Shenoy N."/>
            <person name="Shirasu K."/>
            <person name="Sikhakolli U.R."/>
            <person name="Stueber K."/>
            <person name="Sukno S.A."/>
            <person name="Sweigard J.A."/>
            <person name="Takano Y."/>
            <person name="Takahara H."/>
            <person name="Trail F."/>
            <person name="van der Does H.C."/>
            <person name="Voll L.M."/>
            <person name="Will I."/>
            <person name="Young S."/>
            <person name="Zeng Q."/>
            <person name="Zhang J."/>
            <person name="Zhou S."/>
            <person name="Dickman M.B."/>
            <person name="Schulze-Lefert P."/>
            <person name="Ver Loren van Themaat E."/>
            <person name="Ma L.-J."/>
            <person name="Vaillancourt L.J."/>
        </authorList>
    </citation>
    <scope>NUCLEOTIDE SEQUENCE [LARGE SCALE GENOMIC DNA]</scope>
    <source>
        <strain evidence="3">M1.001 / M2 / FGSC 10212</strain>
    </source>
</reference>
<gene>
    <name evidence="2" type="ORF">GLRG_11090</name>
</gene>
<dbReference type="AlphaFoldDB" id="E3QYG1"/>
<protein>
    <recommendedName>
        <fullName evidence="4">Hydrophobin</fullName>
    </recommendedName>
</protein>
<name>E3QYG1_COLGM</name>
<dbReference type="EMBL" id="GG697402">
    <property type="protein sequence ID" value="EFQ35899.1"/>
    <property type="molecule type" value="Genomic_DNA"/>
</dbReference>
<feature type="signal peptide" evidence="1">
    <location>
        <begin position="1"/>
        <end position="16"/>
    </location>
</feature>
<sequence length="97" mass="10037">MRHSLVFLLVPAIVSAQTINKPGPLKPQLGGRCCSINGVADPTETCTKQGLNSFCCTGILSFTGNGCDNVSGTVGRNVQDFPPASDACGDFQFIGCA</sequence>
<keyword evidence="3" id="KW-1185">Reference proteome</keyword>
<dbReference type="HOGENOM" id="CLU_151422_1_0_1"/>
<proteinExistence type="predicted"/>
<evidence type="ECO:0000313" key="3">
    <source>
        <dbReference type="Proteomes" id="UP000008782"/>
    </source>
</evidence>
<dbReference type="InterPro" id="IPR045634">
    <property type="entry name" value="DUF6413"/>
</dbReference>
<evidence type="ECO:0000256" key="1">
    <source>
        <dbReference type="SAM" id="SignalP"/>
    </source>
</evidence>
<dbReference type="GeneID" id="24416455"/>